<protein>
    <submittedName>
        <fullName evidence="1">Uncharacterized protein</fullName>
    </submittedName>
</protein>
<dbReference type="Proteomes" id="UP001055072">
    <property type="component" value="Unassembled WGS sequence"/>
</dbReference>
<organism evidence="1 2">
    <name type="scientific">Irpex rosettiformis</name>
    <dbReference type="NCBI Taxonomy" id="378272"/>
    <lineage>
        <taxon>Eukaryota</taxon>
        <taxon>Fungi</taxon>
        <taxon>Dikarya</taxon>
        <taxon>Basidiomycota</taxon>
        <taxon>Agaricomycotina</taxon>
        <taxon>Agaricomycetes</taxon>
        <taxon>Polyporales</taxon>
        <taxon>Irpicaceae</taxon>
        <taxon>Irpex</taxon>
    </lineage>
</organism>
<evidence type="ECO:0000313" key="2">
    <source>
        <dbReference type="Proteomes" id="UP001055072"/>
    </source>
</evidence>
<evidence type="ECO:0000313" key="1">
    <source>
        <dbReference type="EMBL" id="KAI0093564.1"/>
    </source>
</evidence>
<keyword evidence="2" id="KW-1185">Reference proteome</keyword>
<comment type="caution">
    <text evidence="1">The sequence shown here is derived from an EMBL/GenBank/DDBJ whole genome shotgun (WGS) entry which is preliminary data.</text>
</comment>
<accession>A0ACB8UHN8</accession>
<proteinExistence type="predicted"/>
<gene>
    <name evidence="1" type="ORF">BDY19DRAFT_258774</name>
</gene>
<reference evidence="1" key="1">
    <citation type="journal article" date="2021" name="Environ. Microbiol.">
        <title>Gene family expansions and transcriptome signatures uncover fungal adaptations to wood decay.</title>
        <authorList>
            <person name="Hage H."/>
            <person name="Miyauchi S."/>
            <person name="Viragh M."/>
            <person name="Drula E."/>
            <person name="Min B."/>
            <person name="Chaduli D."/>
            <person name="Navarro D."/>
            <person name="Favel A."/>
            <person name="Norest M."/>
            <person name="Lesage-Meessen L."/>
            <person name="Balint B."/>
            <person name="Merenyi Z."/>
            <person name="de Eugenio L."/>
            <person name="Morin E."/>
            <person name="Martinez A.T."/>
            <person name="Baldrian P."/>
            <person name="Stursova M."/>
            <person name="Martinez M.J."/>
            <person name="Novotny C."/>
            <person name="Magnuson J.K."/>
            <person name="Spatafora J.W."/>
            <person name="Maurice S."/>
            <person name="Pangilinan J."/>
            <person name="Andreopoulos W."/>
            <person name="LaButti K."/>
            <person name="Hundley H."/>
            <person name="Na H."/>
            <person name="Kuo A."/>
            <person name="Barry K."/>
            <person name="Lipzen A."/>
            <person name="Henrissat B."/>
            <person name="Riley R."/>
            <person name="Ahrendt S."/>
            <person name="Nagy L.G."/>
            <person name="Grigoriev I.V."/>
            <person name="Martin F."/>
            <person name="Rosso M.N."/>
        </authorList>
    </citation>
    <scope>NUCLEOTIDE SEQUENCE</scope>
    <source>
        <strain evidence="1">CBS 384.51</strain>
    </source>
</reference>
<dbReference type="EMBL" id="MU274901">
    <property type="protein sequence ID" value="KAI0093564.1"/>
    <property type="molecule type" value="Genomic_DNA"/>
</dbReference>
<name>A0ACB8UHN8_9APHY</name>
<sequence>MVVRSKRCAARDILFLELSQTPATRKCQKFSDPDKAGDTWIASIAISLLGRAPFSSCCSHVSSRLLFHGCRLFLYLHSLGLSHSTYLMLSSLWPRSSDNKDPMCRPSAGVCKVRHAPSISEKRWPFGSTLTEVSKGNVWFCSTSTTIPFIANSLPLRRDSVSHLKPSRLRSSFVDGSQGHCSVLYTDKILPDLYPSSHRSIMRQVV</sequence>